<keyword evidence="8" id="KW-1185">Reference proteome</keyword>
<reference evidence="7 8" key="1">
    <citation type="submission" date="2024-11" db="EMBL/GenBank/DDBJ databases">
        <title>Adaptive evolution of stress response genes in parasites aligns with host niche diversity.</title>
        <authorList>
            <person name="Hahn C."/>
            <person name="Resl P."/>
        </authorList>
    </citation>
    <scope>NUCLEOTIDE SEQUENCE [LARGE SCALE GENOMIC DNA]</scope>
    <source>
        <strain evidence="7">EGGRZ-B1_66</strain>
        <tissue evidence="7">Body</tissue>
    </source>
</reference>
<organism evidence="7 8">
    <name type="scientific">Cichlidogyrus casuarinus</name>
    <dbReference type="NCBI Taxonomy" id="1844966"/>
    <lineage>
        <taxon>Eukaryota</taxon>
        <taxon>Metazoa</taxon>
        <taxon>Spiralia</taxon>
        <taxon>Lophotrochozoa</taxon>
        <taxon>Platyhelminthes</taxon>
        <taxon>Monogenea</taxon>
        <taxon>Monopisthocotylea</taxon>
        <taxon>Dactylogyridea</taxon>
        <taxon>Ancyrocephalidae</taxon>
        <taxon>Cichlidogyrus</taxon>
    </lineage>
</organism>
<dbReference type="EMBL" id="JBJKFK010001293">
    <property type="protein sequence ID" value="KAL3313486.1"/>
    <property type="molecule type" value="Genomic_DNA"/>
</dbReference>
<dbReference type="InterPro" id="IPR005721">
    <property type="entry name" value="Ribosomal_uL22_euk/arc"/>
</dbReference>
<dbReference type="GO" id="GO:0005840">
    <property type="term" value="C:ribosome"/>
    <property type="evidence" value="ECO:0007669"/>
    <property type="project" value="UniProtKB-KW"/>
</dbReference>
<dbReference type="PROSITE" id="PS00464">
    <property type="entry name" value="RIBOSOMAL_L22"/>
    <property type="match status" value="1"/>
</dbReference>
<dbReference type="InterPro" id="IPR001063">
    <property type="entry name" value="Ribosomal_uL22"/>
</dbReference>
<evidence type="ECO:0000256" key="3">
    <source>
        <dbReference type="ARBA" id="ARBA00023274"/>
    </source>
</evidence>
<sequence length="177" mass="20463">MTRYSWEPKEEDEARHCKARGVQWRVHMKNTHECSRPLLGMTLQRAQAYLKNVIEKKEIVPFRKYNGGVSRHAQAKHWGTDQGRWPQKSAKMLLQLLHNAYSNAHTNNIKADPSNLIIKHIQVNDAPSIRRRTFRAHGRLNPYMCNPCHVEVVLGVAEATVPIVGKEKSKKELKRRA</sequence>
<evidence type="ECO:0000256" key="2">
    <source>
        <dbReference type="ARBA" id="ARBA00022980"/>
    </source>
</evidence>
<name>A0ABD2Q1J0_9PLAT</name>
<comment type="similarity">
    <text evidence="1 6">Belongs to the universal ribosomal protein uL22 family.</text>
</comment>
<protein>
    <recommendedName>
        <fullName evidence="4">Large ribosomal subunit protein uL22</fullName>
    </recommendedName>
    <alternativeName>
        <fullName evidence="5">60S ribosomal protein L17</fullName>
    </alternativeName>
</protein>
<evidence type="ECO:0000313" key="8">
    <source>
        <dbReference type="Proteomes" id="UP001626550"/>
    </source>
</evidence>
<dbReference type="Proteomes" id="UP001626550">
    <property type="component" value="Unassembled WGS sequence"/>
</dbReference>
<dbReference type="PANTHER" id="PTHR11593:SF10">
    <property type="entry name" value="60S RIBOSOMAL PROTEIN L17"/>
    <property type="match status" value="1"/>
</dbReference>
<evidence type="ECO:0000256" key="6">
    <source>
        <dbReference type="RuleBase" id="RU004005"/>
    </source>
</evidence>
<dbReference type="PANTHER" id="PTHR11593">
    <property type="entry name" value="60S RIBOSOMAL PROTEIN L17"/>
    <property type="match status" value="1"/>
</dbReference>
<comment type="caution">
    <text evidence="7">The sequence shown here is derived from an EMBL/GenBank/DDBJ whole genome shotgun (WGS) entry which is preliminary data.</text>
</comment>
<gene>
    <name evidence="7" type="primary">RPL17</name>
    <name evidence="7" type="ORF">Ciccas_007915</name>
</gene>
<accession>A0ABD2Q1J0</accession>
<dbReference type="AlphaFoldDB" id="A0ABD2Q1J0"/>
<keyword evidence="2 6" id="KW-0689">Ribosomal protein</keyword>
<dbReference type="SUPFAM" id="SSF54843">
    <property type="entry name" value="Ribosomal protein L22"/>
    <property type="match status" value="1"/>
</dbReference>
<dbReference type="Gene3D" id="3.90.470.10">
    <property type="entry name" value="Ribosomal protein L22/L17"/>
    <property type="match status" value="1"/>
</dbReference>
<keyword evidence="3 6" id="KW-0687">Ribonucleoprotein</keyword>
<dbReference type="CDD" id="cd00336">
    <property type="entry name" value="Ribosomal_L22"/>
    <property type="match status" value="1"/>
</dbReference>
<dbReference type="InterPro" id="IPR036394">
    <property type="entry name" value="Ribosomal_uL22_sf"/>
</dbReference>
<evidence type="ECO:0000256" key="1">
    <source>
        <dbReference type="ARBA" id="ARBA00009451"/>
    </source>
</evidence>
<proteinExistence type="inferred from homology"/>
<dbReference type="GO" id="GO:1990904">
    <property type="term" value="C:ribonucleoprotein complex"/>
    <property type="evidence" value="ECO:0007669"/>
    <property type="project" value="UniProtKB-KW"/>
</dbReference>
<dbReference type="Pfam" id="PF00237">
    <property type="entry name" value="Ribosomal_L22"/>
    <property type="match status" value="1"/>
</dbReference>
<evidence type="ECO:0000313" key="7">
    <source>
        <dbReference type="EMBL" id="KAL3313486.1"/>
    </source>
</evidence>
<dbReference type="InterPro" id="IPR018260">
    <property type="entry name" value="Ribosomal_uL22_CS"/>
</dbReference>
<evidence type="ECO:0000256" key="4">
    <source>
        <dbReference type="ARBA" id="ARBA00035207"/>
    </source>
</evidence>
<evidence type="ECO:0000256" key="5">
    <source>
        <dbReference type="ARBA" id="ARBA00035325"/>
    </source>
</evidence>
<dbReference type="NCBIfam" id="TIGR01038">
    <property type="entry name" value="uL22_arch_euk"/>
    <property type="match status" value="1"/>
</dbReference>